<dbReference type="Proteomes" id="UP000675121">
    <property type="component" value="Unassembled WGS sequence"/>
</dbReference>
<keyword evidence="1" id="KW-0812">Transmembrane</keyword>
<proteinExistence type="predicted"/>
<sequence length="91" mass="9980">MHNPLALIALIAYSLAGLRILAYRRDGARHRHHVSWFAWLLLVALGGSAIELVIHAKAVGLFEAIRAALFSVLVFSARGNVARLLRPTAEQ</sequence>
<dbReference type="Pfam" id="PF05449">
    <property type="entry name" value="Phage_holin_3_7"/>
    <property type="match status" value="1"/>
</dbReference>
<evidence type="ECO:0008006" key="4">
    <source>
        <dbReference type="Google" id="ProtNLM"/>
    </source>
</evidence>
<feature type="transmembrane region" description="Helical" evidence="1">
    <location>
        <begin position="34"/>
        <end position="54"/>
    </location>
</feature>
<dbReference type="EMBL" id="CAJNAS010000001">
    <property type="protein sequence ID" value="CAE6855906.1"/>
    <property type="molecule type" value="Genomic_DNA"/>
</dbReference>
<evidence type="ECO:0000256" key="1">
    <source>
        <dbReference type="SAM" id="Phobius"/>
    </source>
</evidence>
<name>A0A9N8QU48_9BURK</name>
<comment type="caution">
    <text evidence="2">The sequence shown here is derived from an EMBL/GenBank/DDBJ whole genome shotgun (WGS) entry which is preliminary data.</text>
</comment>
<protein>
    <recommendedName>
        <fullName evidence="4">Phage holin family protein</fullName>
    </recommendedName>
</protein>
<keyword evidence="1" id="KW-1133">Transmembrane helix</keyword>
<feature type="transmembrane region" description="Helical" evidence="1">
    <location>
        <begin position="6"/>
        <end position="22"/>
    </location>
</feature>
<evidence type="ECO:0000313" key="3">
    <source>
        <dbReference type="Proteomes" id="UP000675121"/>
    </source>
</evidence>
<keyword evidence="1" id="KW-0472">Membrane</keyword>
<keyword evidence="3" id="KW-1185">Reference proteome</keyword>
<accession>A0A9N8QU48</accession>
<reference evidence="2" key="1">
    <citation type="submission" date="2021-02" db="EMBL/GenBank/DDBJ databases">
        <authorList>
            <person name="Vanwijnsberghe S."/>
        </authorList>
    </citation>
    <scope>NUCLEOTIDE SEQUENCE</scope>
    <source>
        <strain evidence="2">R-70211</strain>
    </source>
</reference>
<dbReference type="InterPro" id="IPR008473">
    <property type="entry name" value="Phage_holin_3_7"/>
</dbReference>
<evidence type="ECO:0000313" key="2">
    <source>
        <dbReference type="EMBL" id="CAE6855906.1"/>
    </source>
</evidence>
<dbReference type="AlphaFoldDB" id="A0A9N8QU48"/>
<gene>
    <name evidence="2" type="ORF">R70211_00162</name>
</gene>
<dbReference type="RefSeq" id="WP_201138704.1">
    <property type="nucleotide sequence ID" value="NZ_CAJNAS010000001.1"/>
</dbReference>
<organism evidence="2 3">
    <name type="scientific">Paraburkholderia domus</name>
    <dbReference type="NCBI Taxonomy" id="2793075"/>
    <lineage>
        <taxon>Bacteria</taxon>
        <taxon>Pseudomonadati</taxon>
        <taxon>Pseudomonadota</taxon>
        <taxon>Betaproteobacteria</taxon>
        <taxon>Burkholderiales</taxon>
        <taxon>Burkholderiaceae</taxon>
        <taxon>Paraburkholderia</taxon>
    </lineage>
</organism>